<dbReference type="Proteomes" id="UP000243750">
    <property type="component" value="Unassembled WGS sequence"/>
</dbReference>
<dbReference type="EMBL" id="CP033116">
    <property type="protein sequence ID" value="QFY57163.1"/>
    <property type="molecule type" value="Genomic_DNA"/>
</dbReference>
<dbReference type="EMBL" id="NWMT01000221">
    <property type="protein sequence ID" value="PCC98200.1"/>
    <property type="molecule type" value="Genomic_DNA"/>
</dbReference>
<keyword evidence="5" id="KW-1185">Reference proteome</keyword>
<evidence type="ECO:0000313" key="2">
    <source>
        <dbReference type="EMBL" id="PCC98200.1"/>
    </source>
</evidence>
<reference evidence="2 4" key="1">
    <citation type="submission" date="2017-09" db="EMBL/GenBank/DDBJ databases">
        <title>Bacterial and phytoplankton interrelationship in Kongsfjorden, an Arctic fjord.</title>
        <authorList>
            <person name="Sinha R."/>
            <person name="Krishnan K."/>
        </authorList>
    </citation>
    <scope>NUCLEOTIDE SEQUENCE [LARGE SCALE GENOMIC DNA]</scope>
    <source>
        <strain evidence="2 4">58</strain>
    </source>
</reference>
<evidence type="ECO:0000313" key="3">
    <source>
        <dbReference type="EMBL" id="QFY57163.1"/>
    </source>
</evidence>
<feature type="transmembrane region" description="Helical" evidence="1">
    <location>
        <begin position="33"/>
        <end position="50"/>
    </location>
</feature>
<evidence type="ECO:0000256" key="1">
    <source>
        <dbReference type="SAM" id="Phobius"/>
    </source>
</evidence>
<accession>A0AA91U069</accession>
<keyword evidence="1" id="KW-1133">Transmembrane helix</keyword>
<gene>
    <name evidence="2" type="ORF">CO192_16600</name>
    <name evidence="3" type="ORF">EAO82_12795</name>
</gene>
<sequence length="170" mass="19239">MIWHLLALAVAGLGAAGIAATLRSLSGKRLPKWIIPIFAGAGMLSYQIYYEYNWFEHKQTQLPEASQVVEIEQEGVFWRPWTFMFPMTVGFTVLDTGNISQVEREGQSISQFILYKFDKEYVDLVSHQTHLLNCSTQELVPMAEDGSLRVPALRRVERDAPLYQAVCAAN</sequence>
<evidence type="ECO:0000313" key="4">
    <source>
        <dbReference type="Proteomes" id="UP000243750"/>
    </source>
</evidence>
<reference evidence="3 5" key="2">
    <citation type="submission" date="2018-10" db="EMBL/GenBank/DDBJ databases">
        <title>Complete genome sequence of Pseudomonas pelagia strain Kongs-67.</title>
        <authorList>
            <person name="Sinha R.K."/>
            <person name="Krishnan K."/>
        </authorList>
    </citation>
    <scope>NUCLEOTIDE SEQUENCE [LARGE SCALE GENOMIC DNA]</scope>
    <source>
        <strain evidence="3 5">Kongs-67</strain>
    </source>
</reference>
<evidence type="ECO:0000313" key="5">
    <source>
        <dbReference type="Proteomes" id="UP000344571"/>
    </source>
</evidence>
<dbReference type="AlphaFoldDB" id="A0AA91U069"/>
<keyword evidence="1" id="KW-0472">Membrane</keyword>
<dbReference type="Proteomes" id="UP000344571">
    <property type="component" value="Chromosome"/>
</dbReference>
<proteinExistence type="predicted"/>
<name>A0AA91U069_9GAMM</name>
<keyword evidence="1" id="KW-0812">Transmembrane</keyword>
<organism evidence="2 4">
    <name type="scientific">Halopseudomonas pelagia</name>
    <dbReference type="NCBI Taxonomy" id="553151"/>
    <lineage>
        <taxon>Bacteria</taxon>
        <taxon>Pseudomonadati</taxon>
        <taxon>Pseudomonadota</taxon>
        <taxon>Gammaproteobacteria</taxon>
        <taxon>Pseudomonadales</taxon>
        <taxon>Pseudomonadaceae</taxon>
        <taxon>Halopseudomonas</taxon>
    </lineage>
</organism>
<protein>
    <submittedName>
        <fullName evidence="2">Uncharacterized protein</fullName>
    </submittedName>
</protein>